<dbReference type="AlphaFoldDB" id="A7EN07"/>
<sequence>MANIRKADFIYQLIVATVLFAPKGSSFVGMMVVSIVRVQCSEDAVRIEWRCYIISVRS</sequence>
<keyword evidence="1" id="KW-0472">Membrane</keyword>
<reference evidence="3" key="1">
    <citation type="journal article" date="2011" name="PLoS Genet.">
        <title>Genomic analysis of the necrotrophic fungal pathogens Sclerotinia sclerotiorum and Botrytis cinerea.</title>
        <authorList>
            <person name="Amselem J."/>
            <person name="Cuomo C.A."/>
            <person name="van Kan J.A."/>
            <person name="Viaud M."/>
            <person name="Benito E.P."/>
            <person name="Couloux A."/>
            <person name="Coutinho P.M."/>
            <person name="de Vries R.P."/>
            <person name="Dyer P.S."/>
            <person name="Fillinger S."/>
            <person name="Fournier E."/>
            <person name="Gout L."/>
            <person name="Hahn M."/>
            <person name="Kohn L."/>
            <person name="Lapalu N."/>
            <person name="Plummer K.M."/>
            <person name="Pradier J.M."/>
            <person name="Quevillon E."/>
            <person name="Sharon A."/>
            <person name="Simon A."/>
            <person name="ten Have A."/>
            <person name="Tudzynski B."/>
            <person name="Tudzynski P."/>
            <person name="Wincker P."/>
            <person name="Andrew M."/>
            <person name="Anthouard V."/>
            <person name="Beever R.E."/>
            <person name="Beffa R."/>
            <person name="Benoit I."/>
            <person name="Bouzid O."/>
            <person name="Brault B."/>
            <person name="Chen Z."/>
            <person name="Choquer M."/>
            <person name="Collemare J."/>
            <person name="Cotton P."/>
            <person name="Danchin E.G."/>
            <person name="Da Silva C."/>
            <person name="Gautier A."/>
            <person name="Giraud C."/>
            <person name="Giraud T."/>
            <person name="Gonzalez C."/>
            <person name="Grossetete S."/>
            <person name="Guldener U."/>
            <person name="Henrissat B."/>
            <person name="Howlett B.J."/>
            <person name="Kodira C."/>
            <person name="Kretschmer M."/>
            <person name="Lappartient A."/>
            <person name="Leroch M."/>
            <person name="Levis C."/>
            <person name="Mauceli E."/>
            <person name="Neuveglise C."/>
            <person name="Oeser B."/>
            <person name="Pearson M."/>
            <person name="Poulain J."/>
            <person name="Poussereau N."/>
            <person name="Quesneville H."/>
            <person name="Rascle C."/>
            <person name="Schumacher J."/>
            <person name="Segurens B."/>
            <person name="Sexton A."/>
            <person name="Silva E."/>
            <person name="Sirven C."/>
            <person name="Soanes D.M."/>
            <person name="Talbot N.J."/>
            <person name="Templeton M."/>
            <person name="Yandava C."/>
            <person name="Yarden O."/>
            <person name="Zeng Q."/>
            <person name="Rollins J.A."/>
            <person name="Lebrun M.H."/>
            <person name="Dickman M."/>
        </authorList>
    </citation>
    <scope>NUCLEOTIDE SEQUENCE [LARGE SCALE GENOMIC DNA]</scope>
    <source>
        <strain evidence="3">ATCC 18683 / 1980 / Ss-1</strain>
    </source>
</reference>
<dbReference type="Proteomes" id="UP000001312">
    <property type="component" value="Unassembled WGS sequence"/>
</dbReference>
<dbReference type="KEGG" id="ssl:SS1G_06706"/>
<keyword evidence="1" id="KW-1133">Transmembrane helix</keyword>
<dbReference type="RefSeq" id="XP_001592465.1">
    <property type="nucleotide sequence ID" value="XM_001592415.1"/>
</dbReference>
<keyword evidence="3" id="KW-1185">Reference proteome</keyword>
<protein>
    <submittedName>
        <fullName evidence="2">Uncharacterized protein</fullName>
    </submittedName>
</protein>
<organism evidence="2 3">
    <name type="scientific">Sclerotinia sclerotiorum (strain ATCC 18683 / 1980 / Ss-1)</name>
    <name type="common">White mold</name>
    <name type="synonym">Whetzelinia sclerotiorum</name>
    <dbReference type="NCBI Taxonomy" id="665079"/>
    <lineage>
        <taxon>Eukaryota</taxon>
        <taxon>Fungi</taxon>
        <taxon>Dikarya</taxon>
        <taxon>Ascomycota</taxon>
        <taxon>Pezizomycotina</taxon>
        <taxon>Leotiomycetes</taxon>
        <taxon>Helotiales</taxon>
        <taxon>Sclerotiniaceae</taxon>
        <taxon>Sclerotinia</taxon>
    </lineage>
</organism>
<accession>A7EN07</accession>
<name>A7EN07_SCLS1</name>
<gene>
    <name evidence="2" type="ORF">SS1G_06706</name>
</gene>
<evidence type="ECO:0000313" key="2">
    <source>
        <dbReference type="EMBL" id="EDO04223.1"/>
    </source>
</evidence>
<feature type="transmembrane region" description="Helical" evidence="1">
    <location>
        <begin position="9"/>
        <end position="36"/>
    </location>
</feature>
<evidence type="ECO:0000313" key="3">
    <source>
        <dbReference type="Proteomes" id="UP000001312"/>
    </source>
</evidence>
<evidence type="ECO:0000256" key="1">
    <source>
        <dbReference type="SAM" id="Phobius"/>
    </source>
</evidence>
<keyword evidence="1" id="KW-0812">Transmembrane</keyword>
<dbReference type="GeneID" id="5488480"/>
<proteinExistence type="predicted"/>
<dbReference type="InParanoid" id="A7EN07"/>
<dbReference type="EMBL" id="CH476628">
    <property type="protein sequence ID" value="EDO04223.1"/>
    <property type="molecule type" value="Genomic_DNA"/>
</dbReference>